<dbReference type="OrthoDB" id="9793390at2"/>
<keyword evidence="3" id="KW-0813">Transport</keyword>
<evidence type="ECO:0000256" key="4">
    <source>
        <dbReference type="ARBA" id="ARBA00022475"/>
    </source>
</evidence>
<gene>
    <name evidence="9" type="ORF">SAMN04488558_101122</name>
</gene>
<keyword evidence="5 8" id="KW-0812">Transmembrane</keyword>
<protein>
    <submittedName>
        <fullName evidence="9">Predicted PurR-regulated permease PerM</fullName>
    </submittedName>
</protein>
<comment type="similarity">
    <text evidence="2">Belongs to the autoinducer-2 exporter (AI-2E) (TC 2.A.86) family.</text>
</comment>
<keyword evidence="10" id="KW-1185">Reference proteome</keyword>
<feature type="transmembrane region" description="Helical" evidence="8">
    <location>
        <begin position="178"/>
        <end position="198"/>
    </location>
</feature>
<feature type="transmembrane region" description="Helical" evidence="8">
    <location>
        <begin position="241"/>
        <end position="262"/>
    </location>
</feature>
<dbReference type="AlphaFoldDB" id="A0A1H8Z4L5"/>
<feature type="transmembrane region" description="Helical" evidence="8">
    <location>
        <begin position="41"/>
        <end position="60"/>
    </location>
</feature>
<feature type="transmembrane region" description="Helical" evidence="8">
    <location>
        <begin position="274"/>
        <end position="294"/>
    </location>
</feature>
<dbReference type="GO" id="GO:0005886">
    <property type="term" value="C:plasma membrane"/>
    <property type="evidence" value="ECO:0007669"/>
    <property type="project" value="UniProtKB-SubCell"/>
</dbReference>
<sequence>MKDIKKIDRLILKYLLLLGLLAIILLNLNWLHGFLLALLNILRPIILGFVLAYIVNILMVKIEALLAPRSRQNWLQKIRRPLAMVLSYILIVLVIYLVLSLIIPQLYSVIVEFIDLIPLILTSIKQWVIENENLIPQLRTAIENADVQVDQIMANLWNVANDFTSNIVGTTLTTVGSVFALLVNGLLSFMISLYVLLAKERLASQSSRILHAYLPQSWVKRIFYVLDIVNDSFKHFISGEVVEAFILGIMVTLGMWVLQFPYAGMIGALTGFTALIPLVGAYISGIIGFLLIFVQDPLQGLMFLVFIIILQQVEGNLIYPKVVGSSLGLPGIWVLISITLGGGLWGVVGMLIAVPLVSAIYRLIANDVHQRESGIPLIDEDNRG</sequence>
<evidence type="ECO:0000313" key="9">
    <source>
        <dbReference type="EMBL" id="SEP58538.1"/>
    </source>
</evidence>
<name>A0A1H8Z4L5_9LACT</name>
<keyword evidence="6 8" id="KW-1133">Transmembrane helix</keyword>
<dbReference type="RefSeq" id="WP_092569715.1">
    <property type="nucleotide sequence ID" value="NZ_FOEN01000001.1"/>
</dbReference>
<evidence type="ECO:0000256" key="3">
    <source>
        <dbReference type="ARBA" id="ARBA00022448"/>
    </source>
</evidence>
<dbReference type="GO" id="GO:0055085">
    <property type="term" value="P:transmembrane transport"/>
    <property type="evidence" value="ECO:0007669"/>
    <property type="project" value="TreeGrafter"/>
</dbReference>
<dbReference type="PANTHER" id="PTHR21716:SF53">
    <property type="entry name" value="PERMEASE PERM-RELATED"/>
    <property type="match status" value="1"/>
</dbReference>
<evidence type="ECO:0000256" key="1">
    <source>
        <dbReference type="ARBA" id="ARBA00004651"/>
    </source>
</evidence>
<dbReference type="EMBL" id="FOEN01000001">
    <property type="protein sequence ID" value="SEP58538.1"/>
    <property type="molecule type" value="Genomic_DNA"/>
</dbReference>
<evidence type="ECO:0000256" key="5">
    <source>
        <dbReference type="ARBA" id="ARBA00022692"/>
    </source>
</evidence>
<dbReference type="PANTHER" id="PTHR21716">
    <property type="entry name" value="TRANSMEMBRANE PROTEIN"/>
    <property type="match status" value="1"/>
</dbReference>
<feature type="transmembrane region" description="Helical" evidence="8">
    <location>
        <begin position="331"/>
        <end position="361"/>
    </location>
</feature>
<keyword evidence="7 8" id="KW-0472">Membrane</keyword>
<dbReference type="InterPro" id="IPR002549">
    <property type="entry name" value="AI-2E-like"/>
</dbReference>
<organism evidence="9 10">
    <name type="scientific">Ignavigranum ruoffiae</name>
    <dbReference type="NCBI Taxonomy" id="89093"/>
    <lineage>
        <taxon>Bacteria</taxon>
        <taxon>Bacillati</taxon>
        <taxon>Bacillota</taxon>
        <taxon>Bacilli</taxon>
        <taxon>Lactobacillales</taxon>
        <taxon>Aerococcaceae</taxon>
        <taxon>Ignavigranum</taxon>
    </lineage>
</organism>
<feature type="transmembrane region" description="Helical" evidence="8">
    <location>
        <begin position="12"/>
        <end position="35"/>
    </location>
</feature>
<reference evidence="9 10" key="1">
    <citation type="submission" date="2016-10" db="EMBL/GenBank/DDBJ databases">
        <authorList>
            <person name="de Groot N.N."/>
        </authorList>
    </citation>
    <scope>NUCLEOTIDE SEQUENCE [LARGE SCALE GENOMIC DNA]</scope>
    <source>
        <strain evidence="9 10">DSM 15695</strain>
    </source>
</reference>
<dbReference type="Pfam" id="PF01594">
    <property type="entry name" value="AI-2E_transport"/>
    <property type="match status" value="1"/>
</dbReference>
<feature type="transmembrane region" description="Helical" evidence="8">
    <location>
        <begin position="301"/>
        <end position="319"/>
    </location>
</feature>
<evidence type="ECO:0000256" key="8">
    <source>
        <dbReference type="SAM" id="Phobius"/>
    </source>
</evidence>
<evidence type="ECO:0000256" key="2">
    <source>
        <dbReference type="ARBA" id="ARBA00009773"/>
    </source>
</evidence>
<accession>A0A1H8Z4L5</accession>
<evidence type="ECO:0000313" key="10">
    <source>
        <dbReference type="Proteomes" id="UP000198833"/>
    </source>
</evidence>
<feature type="transmembrane region" description="Helical" evidence="8">
    <location>
        <begin position="81"/>
        <end position="103"/>
    </location>
</feature>
<evidence type="ECO:0000256" key="7">
    <source>
        <dbReference type="ARBA" id="ARBA00023136"/>
    </source>
</evidence>
<evidence type="ECO:0000256" key="6">
    <source>
        <dbReference type="ARBA" id="ARBA00022989"/>
    </source>
</evidence>
<keyword evidence="4" id="KW-1003">Cell membrane</keyword>
<dbReference type="STRING" id="89093.SAMN04488558_101122"/>
<comment type="subcellular location">
    <subcellularLocation>
        <location evidence="1">Cell membrane</location>
        <topology evidence="1">Multi-pass membrane protein</topology>
    </subcellularLocation>
</comment>
<dbReference type="Proteomes" id="UP000198833">
    <property type="component" value="Unassembled WGS sequence"/>
</dbReference>
<proteinExistence type="inferred from homology"/>